<dbReference type="GeneTree" id="ENSGT00940000161467"/>
<evidence type="ECO:0000256" key="3">
    <source>
        <dbReference type="ARBA" id="ARBA00012483"/>
    </source>
</evidence>
<dbReference type="GO" id="GO:0008270">
    <property type="term" value="F:zinc ion binding"/>
    <property type="evidence" value="ECO:0007669"/>
    <property type="project" value="UniProtKB-KW"/>
</dbReference>
<dbReference type="SUPFAM" id="SSF57845">
    <property type="entry name" value="B-box zinc-binding domain"/>
    <property type="match status" value="1"/>
</dbReference>
<dbReference type="PANTHER" id="PTHR24103">
    <property type="entry name" value="E3 UBIQUITIN-PROTEIN LIGASE TRIM"/>
    <property type="match status" value="1"/>
</dbReference>
<dbReference type="PROSITE" id="PS50119">
    <property type="entry name" value="ZF_BBOX"/>
    <property type="match status" value="1"/>
</dbReference>
<evidence type="ECO:0000313" key="15">
    <source>
        <dbReference type="Proteomes" id="UP000008912"/>
    </source>
</evidence>
<dbReference type="CDD" id="cd16605">
    <property type="entry name" value="RING-HC_TRIM50_like_C-IV"/>
    <property type="match status" value="1"/>
</dbReference>
<dbReference type="Pfam" id="PF00622">
    <property type="entry name" value="SPRY"/>
    <property type="match status" value="1"/>
</dbReference>
<evidence type="ECO:0000313" key="14">
    <source>
        <dbReference type="Ensembl" id="ENSAMEP00000011722.2"/>
    </source>
</evidence>
<dbReference type="InParanoid" id="G1LXB9"/>
<dbReference type="InterPro" id="IPR017907">
    <property type="entry name" value="Znf_RING_CS"/>
</dbReference>
<dbReference type="PROSITE" id="PS50188">
    <property type="entry name" value="B302_SPRY"/>
    <property type="match status" value="1"/>
</dbReference>
<keyword evidence="5" id="KW-0479">Metal-binding</keyword>
<dbReference type="SMART" id="SM00449">
    <property type="entry name" value="SPRY"/>
    <property type="match status" value="1"/>
</dbReference>
<dbReference type="Gene3D" id="3.30.160.60">
    <property type="entry name" value="Classic Zinc Finger"/>
    <property type="match status" value="1"/>
</dbReference>
<feature type="domain" description="B30.2/SPRY" evidence="13">
    <location>
        <begin position="304"/>
        <end position="503"/>
    </location>
</feature>
<dbReference type="InterPro" id="IPR001841">
    <property type="entry name" value="Znf_RING"/>
</dbReference>
<dbReference type="STRING" id="9646.ENSAMEP00000011722"/>
<sequence length="515" mass="58110">MMGDASAAAVAVHGARRASWRAVSEHPAGEAWVVRSQAPWMAWQVSVPELEDRLQCPICLEVFKEPMMLQCGHSYCKGCLVSLSRHPDSELRCPVCRQEVDSSSSPPNVSLARVIEALQFPGDPEPKVCEHHRNPLSLFCERDQELICGLCGLLGSHQHHRVTPVSTVYSRMKEQKKVDEHIAKLVNNRTRIVNESDVFSWVIRREFQELHHLVDEEKARCLEGLEGHTRGLVASLDMQLEQAQGTQERLVQAEHVLEQFNNESHHEFIRKYHSMTSRAELQQARPLEGTFSPISFKPGLHQADIKLTVWKRLFRKVLPAPESLKLDPATAHPLLELSKGNTVVQCGLLAQRHASQPERFDYSTCVLASRGFSWGRHYWEVVVGNKSDWRLGVIKGTASRKGKLSKSPENGVWLIGLKEGRVYEAFGCPRVPLPVAGHPHRIGVYLHYEHGELTFFDADRPDDLRLLYTFQADFQGKLYPILDTCWHERGSNALPMVLPAPSGPAHLTPPQPTKL</sequence>
<dbReference type="eggNOG" id="KOG2177">
    <property type="taxonomic scope" value="Eukaryota"/>
</dbReference>
<name>G1LXB9_AILME</name>
<comment type="similarity">
    <text evidence="2">Belongs to the TRIM/RBCC family.</text>
</comment>
<dbReference type="InterPro" id="IPR027370">
    <property type="entry name" value="Znf-RING_euk"/>
</dbReference>
<dbReference type="CDD" id="cd19787">
    <property type="entry name" value="Bbox2_TRIM50-like"/>
    <property type="match status" value="1"/>
</dbReference>
<dbReference type="InterPro" id="IPR003879">
    <property type="entry name" value="Butyrophylin_SPRY"/>
</dbReference>
<dbReference type="Ensembl" id="ENSAMET00000012220.2">
    <property type="protein sequence ID" value="ENSAMEP00000011722.2"/>
    <property type="gene ID" value="ENSAMEG00000011139.2"/>
</dbReference>
<dbReference type="Gene3D" id="3.30.40.10">
    <property type="entry name" value="Zinc/RING finger domain, C3HC4 (zinc finger)"/>
    <property type="match status" value="1"/>
</dbReference>
<keyword evidence="8" id="KW-0862">Zinc</keyword>
<dbReference type="InterPro" id="IPR013083">
    <property type="entry name" value="Znf_RING/FYVE/PHD"/>
</dbReference>
<keyword evidence="4" id="KW-0808">Transferase</keyword>
<dbReference type="PROSITE" id="PS00518">
    <property type="entry name" value="ZF_RING_1"/>
    <property type="match status" value="1"/>
</dbReference>
<dbReference type="Pfam" id="PF00643">
    <property type="entry name" value="zf-B_box"/>
    <property type="match status" value="1"/>
</dbReference>
<dbReference type="Pfam" id="PF13765">
    <property type="entry name" value="PRY"/>
    <property type="match status" value="1"/>
</dbReference>
<evidence type="ECO:0000256" key="6">
    <source>
        <dbReference type="ARBA" id="ARBA00022771"/>
    </source>
</evidence>
<dbReference type="SMART" id="SM00589">
    <property type="entry name" value="PRY"/>
    <property type="match status" value="1"/>
</dbReference>
<dbReference type="InterPro" id="IPR000315">
    <property type="entry name" value="Znf_B-box"/>
</dbReference>
<dbReference type="SUPFAM" id="SSF49899">
    <property type="entry name" value="Concanavalin A-like lectins/glucanases"/>
    <property type="match status" value="1"/>
</dbReference>
<evidence type="ECO:0000256" key="9">
    <source>
        <dbReference type="ARBA" id="ARBA00023054"/>
    </source>
</evidence>
<dbReference type="InterPro" id="IPR003877">
    <property type="entry name" value="SPRY_dom"/>
</dbReference>
<keyword evidence="15" id="KW-1185">Reference proteome</keyword>
<accession>G1LXB9</accession>
<dbReference type="InterPro" id="IPR006574">
    <property type="entry name" value="PRY"/>
</dbReference>
<evidence type="ECO:0000256" key="5">
    <source>
        <dbReference type="ARBA" id="ARBA00022723"/>
    </source>
</evidence>
<dbReference type="EC" id="2.3.2.27" evidence="3"/>
<feature type="domain" description="RING-type" evidence="11">
    <location>
        <begin position="56"/>
        <end position="97"/>
    </location>
</feature>
<dbReference type="Pfam" id="PF13445">
    <property type="entry name" value="zf-RING_UBOX"/>
    <property type="match status" value="1"/>
</dbReference>
<keyword evidence="7" id="KW-0833">Ubl conjugation pathway</keyword>
<evidence type="ECO:0000259" key="11">
    <source>
        <dbReference type="PROSITE" id="PS50089"/>
    </source>
</evidence>
<evidence type="ECO:0000256" key="2">
    <source>
        <dbReference type="ARBA" id="ARBA00008518"/>
    </source>
</evidence>
<keyword evidence="6 10" id="KW-0863">Zinc-finger</keyword>
<dbReference type="InterPro" id="IPR001870">
    <property type="entry name" value="B30.2/SPRY"/>
</dbReference>
<dbReference type="FunFam" id="2.60.120.920:FF:000027">
    <property type="entry name" value="E3 ubiquitin-protein ligase TRIM50"/>
    <property type="match status" value="1"/>
</dbReference>
<dbReference type="SMART" id="SM00184">
    <property type="entry name" value="RING"/>
    <property type="match status" value="1"/>
</dbReference>
<dbReference type="InterPro" id="IPR013320">
    <property type="entry name" value="ConA-like_dom_sf"/>
</dbReference>
<reference evidence="14" key="2">
    <citation type="submission" date="2025-08" db="UniProtKB">
        <authorList>
            <consortium name="Ensembl"/>
        </authorList>
    </citation>
    <scope>IDENTIFICATION</scope>
</reference>
<evidence type="ECO:0000256" key="1">
    <source>
        <dbReference type="ARBA" id="ARBA00000900"/>
    </source>
</evidence>
<proteinExistence type="inferred from homology"/>
<dbReference type="InterPro" id="IPR050143">
    <property type="entry name" value="TRIM/RBCC"/>
</dbReference>
<dbReference type="PROSITE" id="PS50089">
    <property type="entry name" value="ZF_RING_2"/>
    <property type="match status" value="1"/>
</dbReference>
<evidence type="ECO:0000256" key="7">
    <source>
        <dbReference type="ARBA" id="ARBA00022786"/>
    </source>
</evidence>
<dbReference type="PRINTS" id="PR01407">
    <property type="entry name" value="BUTYPHLNCDUF"/>
</dbReference>
<evidence type="ECO:0000259" key="12">
    <source>
        <dbReference type="PROSITE" id="PS50119"/>
    </source>
</evidence>
<dbReference type="GO" id="GO:0042802">
    <property type="term" value="F:identical protein binding"/>
    <property type="evidence" value="ECO:0007669"/>
    <property type="project" value="Ensembl"/>
</dbReference>
<protein>
    <recommendedName>
        <fullName evidence="3">RING-type E3 ubiquitin transferase</fullName>
        <ecNumber evidence="3">2.3.2.27</ecNumber>
    </recommendedName>
</protein>
<evidence type="ECO:0000256" key="8">
    <source>
        <dbReference type="ARBA" id="ARBA00022833"/>
    </source>
</evidence>
<dbReference type="SMART" id="SM00336">
    <property type="entry name" value="BBOX"/>
    <property type="match status" value="1"/>
</dbReference>
<organism evidence="14 15">
    <name type="scientific">Ailuropoda melanoleuca</name>
    <name type="common">Giant panda</name>
    <dbReference type="NCBI Taxonomy" id="9646"/>
    <lineage>
        <taxon>Eukaryota</taxon>
        <taxon>Metazoa</taxon>
        <taxon>Chordata</taxon>
        <taxon>Craniata</taxon>
        <taxon>Vertebrata</taxon>
        <taxon>Euteleostomi</taxon>
        <taxon>Mammalia</taxon>
        <taxon>Eutheria</taxon>
        <taxon>Laurasiatheria</taxon>
        <taxon>Carnivora</taxon>
        <taxon>Caniformia</taxon>
        <taxon>Ursidae</taxon>
        <taxon>Ailuropoda</taxon>
    </lineage>
</organism>
<dbReference type="Gene3D" id="2.60.120.920">
    <property type="match status" value="1"/>
</dbReference>
<comment type="catalytic activity">
    <reaction evidence="1">
        <text>S-ubiquitinyl-[E2 ubiquitin-conjugating enzyme]-L-cysteine + [acceptor protein]-L-lysine = [E2 ubiquitin-conjugating enzyme]-L-cysteine + N(6)-ubiquitinyl-[acceptor protein]-L-lysine.</text>
        <dbReference type="EC" id="2.3.2.27"/>
    </reaction>
</comment>
<dbReference type="SUPFAM" id="SSF57850">
    <property type="entry name" value="RING/U-box"/>
    <property type="match status" value="1"/>
</dbReference>
<keyword evidence="9" id="KW-0175">Coiled coil</keyword>
<dbReference type="AlphaFoldDB" id="G1LXB9"/>
<evidence type="ECO:0000256" key="10">
    <source>
        <dbReference type="PROSITE-ProRule" id="PRU00024"/>
    </source>
</evidence>
<dbReference type="CDD" id="cd13743">
    <property type="entry name" value="SPRY_PRY_TRIM50"/>
    <property type="match status" value="1"/>
</dbReference>
<reference evidence="14 15" key="1">
    <citation type="journal article" date="2010" name="Nature">
        <title>The sequence and de novo assembly of the giant panda genome.</title>
        <authorList>
            <person name="Li R."/>
            <person name="Fan W."/>
            <person name="Tian G."/>
            <person name="Zhu H."/>
            <person name="He L."/>
            <person name="Cai J."/>
            <person name="Huang Q."/>
            <person name="Cai Q."/>
            <person name="Li B."/>
            <person name="Bai Y."/>
            <person name="Zhang Z."/>
            <person name="Zhang Y."/>
            <person name="Wang W."/>
            <person name="Li J."/>
            <person name="Wei F."/>
            <person name="Li H."/>
            <person name="Jian M."/>
            <person name="Li J."/>
            <person name="Zhang Z."/>
            <person name="Nielsen R."/>
            <person name="Li D."/>
            <person name="Gu W."/>
            <person name="Yang Z."/>
            <person name="Xuan Z."/>
            <person name="Ryder O.A."/>
            <person name="Leung F.C."/>
            <person name="Zhou Y."/>
            <person name="Cao J."/>
            <person name="Sun X."/>
            <person name="Fu Y."/>
            <person name="Fang X."/>
            <person name="Guo X."/>
            <person name="Wang B."/>
            <person name="Hou R."/>
            <person name="Shen F."/>
            <person name="Mu B."/>
            <person name="Ni P."/>
            <person name="Lin R."/>
            <person name="Qian W."/>
            <person name="Wang G."/>
            <person name="Yu C."/>
            <person name="Nie W."/>
            <person name="Wang J."/>
            <person name="Wu Z."/>
            <person name="Liang H."/>
            <person name="Min J."/>
            <person name="Wu Q."/>
            <person name="Cheng S."/>
            <person name="Ruan J."/>
            <person name="Wang M."/>
            <person name="Shi Z."/>
            <person name="Wen M."/>
            <person name="Liu B."/>
            <person name="Ren X."/>
            <person name="Zheng H."/>
            <person name="Dong D."/>
            <person name="Cook K."/>
            <person name="Shan G."/>
            <person name="Zhang H."/>
            <person name="Kosiol C."/>
            <person name="Xie X."/>
            <person name="Lu Z."/>
            <person name="Zheng H."/>
            <person name="Li Y."/>
            <person name="Steiner C.C."/>
            <person name="Lam T.T."/>
            <person name="Lin S."/>
            <person name="Zhang Q."/>
            <person name="Li G."/>
            <person name="Tian J."/>
            <person name="Gong T."/>
            <person name="Liu H."/>
            <person name="Zhang D."/>
            <person name="Fang L."/>
            <person name="Ye C."/>
            <person name="Zhang J."/>
            <person name="Hu W."/>
            <person name="Xu A."/>
            <person name="Ren Y."/>
            <person name="Zhang G."/>
            <person name="Bruford M.W."/>
            <person name="Li Q."/>
            <person name="Ma L."/>
            <person name="Guo Y."/>
            <person name="An N."/>
            <person name="Hu Y."/>
            <person name="Zheng Y."/>
            <person name="Shi Y."/>
            <person name="Li Z."/>
            <person name="Liu Q."/>
            <person name="Chen Y."/>
            <person name="Zhao J."/>
            <person name="Qu N."/>
            <person name="Zhao S."/>
            <person name="Tian F."/>
            <person name="Wang X."/>
            <person name="Wang H."/>
            <person name="Xu L."/>
            <person name="Liu X."/>
            <person name="Vinar T."/>
            <person name="Wang Y."/>
            <person name="Lam T.W."/>
            <person name="Yiu S.M."/>
            <person name="Liu S."/>
            <person name="Zhang H."/>
            <person name="Li D."/>
            <person name="Huang Y."/>
            <person name="Wang X."/>
            <person name="Yang G."/>
            <person name="Jiang Z."/>
            <person name="Wang J."/>
            <person name="Qin N."/>
            <person name="Li L."/>
            <person name="Li J."/>
            <person name="Bolund L."/>
            <person name="Kristiansen K."/>
            <person name="Wong G.K."/>
            <person name="Olson M."/>
            <person name="Zhang X."/>
            <person name="Li S."/>
            <person name="Yang H."/>
            <person name="Wang J."/>
            <person name="Wang J."/>
        </authorList>
    </citation>
    <scope>NUCLEOTIDE SEQUENCE [LARGE SCALE GENOMIC DNA]</scope>
</reference>
<dbReference type="InterPro" id="IPR043136">
    <property type="entry name" value="B30.2/SPRY_sf"/>
</dbReference>
<reference evidence="14" key="3">
    <citation type="submission" date="2025-09" db="UniProtKB">
        <authorList>
            <consortium name="Ensembl"/>
        </authorList>
    </citation>
    <scope>IDENTIFICATION</scope>
</reference>
<evidence type="ECO:0000259" key="13">
    <source>
        <dbReference type="PROSITE" id="PS50188"/>
    </source>
</evidence>
<feature type="domain" description="B box-type" evidence="12">
    <location>
        <begin position="124"/>
        <end position="165"/>
    </location>
</feature>
<gene>
    <name evidence="14" type="primary">TRIM50</name>
</gene>
<evidence type="ECO:0000256" key="4">
    <source>
        <dbReference type="ARBA" id="ARBA00022679"/>
    </source>
</evidence>
<dbReference type="GO" id="GO:0061630">
    <property type="term" value="F:ubiquitin protein ligase activity"/>
    <property type="evidence" value="ECO:0007669"/>
    <property type="project" value="UniProtKB-EC"/>
</dbReference>
<dbReference type="GO" id="GO:0005829">
    <property type="term" value="C:cytosol"/>
    <property type="evidence" value="ECO:0007669"/>
    <property type="project" value="Ensembl"/>
</dbReference>
<dbReference type="HOGENOM" id="CLU_013137_0_3_1"/>
<dbReference type="Proteomes" id="UP000008912">
    <property type="component" value="Unassembled WGS sequence"/>
</dbReference>